<evidence type="ECO:0000256" key="1">
    <source>
        <dbReference type="ARBA" id="ARBA00006432"/>
    </source>
</evidence>
<evidence type="ECO:0000256" key="2">
    <source>
        <dbReference type="ARBA" id="ARBA00022598"/>
    </source>
</evidence>
<reference evidence="4 5" key="1">
    <citation type="submission" date="2022-04" db="EMBL/GenBank/DDBJ databases">
        <title>Leucobacter sp. isolated from rhizosphere of onion.</title>
        <authorList>
            <person name="Won M."/>
            <person name="Lee C.-M."/>
            <person name="Woen H.-Y."/>
            <person name="Kwon S.-W."/>
        </authorList>
    </citation>
    <scope>NUCLEOTIDE SEQUENCE [LARGE SCALE GENOMIC DNA]</scope>
    <source>
        <strain evidence="4 5">H25R-14</strain>
    </source>
</reference>
<evidence type="ECO:0000313" key="4">
    <source>
        <dbReference type="EMBL" id="UOQ59829.1"/>
    </source>
</evidence>
<comment type="similarity">
    <text evidence="1">Belongs to the ATP-dependent AMP-binding enzyme family.</text>
</comment>
<proteinExistence type="inferred from homology"/>
<dbReference type="Gene3D" id="3.30.300.30">
    <property type="match status" value="1"/>
</dbReference>
<dbReference type="EMBL" id="CP095043">
    <property type="protein sequence ID" value="UOQ59829.1"/>
    <property type="molecule type" value="Genomic_DNA"/>
</dbReference>
<keyword evidence="5" id="KW-1185">Reference proteome</keyword>
<accession>A0ABY4FUJ4</accession>
<dbReference type="RefSeq" id="WP_244685053.1">
    <property type="nucleotide sequence ID" value="NZ_CP095043.1"/>
</dbReference>
<keyword evidence="2" id="KW-0436">Ligase</keyword>
<organism evidence="4 5">
    <name type="scientific">Leucobacter rhizosphaerae</name>
    <dbReference type="NCBI Taxonomy" id="2932245"/>
    <lineage>
        <taxon>Bacteria</taxon>
        <taxon>Bacillati</taxon>
        <taxon>Actinomycetota</taxon>
        <taxon>Actinomycetes</taxon>
        <taxon>Micrococcales</taxon>
        <taxon>Microbacteriaceae</taxon>
        <taxon>Leucobacter</taxon>
    </lineage>
</organism>
<protein>
    <submittedName>
        <fullName evidence="4">AMP-binding protein</fullName>
    </submittedName>
</protein>
<evidence type="ECO:0000313" key="5">
    <source>
        <dbReference type="Proteomes" id="UP000831775"/>
    </source>
</evidence>
<dbReference type="InterPro" id="IPR000873">
    <property type="entry name" value="AMP-dep_synth/lig_dom"/>
</dbReference>
<evidence type="ECO:0000259" key="3">
    <source>
        <dbReference type="Pfam" id="PF00501"/>
    </source>
</evidence>
<sequence length="500" mass="55203">MIEAERIRSDAPLLRWADTQWTVSEFADAARACAQRLAELGVQRGQRVAIVSGNSEWRLAWQYGIYWLGAVEVSINSELRGAMLQHCLEDSDPSLIVAENEFTPYLAGILDTVSRVDADATPAPATHEAARLLDEQYATIAAADLSTILYTSGTTGPSKGVMLSQGYFANLGSVFGSVLEMHTSDVGYFTLPFFHVDFHIVFAAAIQSGATIAFNRRFSVSRFWEEASRFDASWVFVIGALLSALETREVPSHGHRVTRFIGAPIPSTSRSFFGQAGIRIQAFYGQTECDGPTFETVDRHRDGSAGWACAGIEVEIHSPEGEPLSAGSVGEIVLRPTYPNMLSLGYWRRPEATLASRVSLWHHTGDLGRFDEDGFLYYEGRLTDSLRRRGENISAYELEAVLKDAPHMVECAAVSVHDALGGEDEIKIVARVAEQFDPEAFFRFCAQQLPRFAVPRFIELVPSGTFVYSVGTGVIQKHRLSKQIEGDTIYDRVLLLGESR</sequence>
<dbReference type="InterPro" id="IPR042099">
    <property type="entry name" value="ANL_N_sf"/>
</dbReference>
<dbReference type="PANTHER" id="PTHR43201:SF5">
    <property type="entry name" value="MEDIUM-CHAIN ACYL-COA LIGASE ACSF2, MITOCHONDRIAL"/>
    <property type="match status" value="1"/>
</dbReference>
<dbReference type="PROSITE" id="PS00455">
    <property type="entry name" value="AMP_BINDING"/>
    <property type="match status" value="1"/>
</dbReference>
<dbReference type="PANTHER" id="PTHR43201">
    <property type="entry name" value="ACYL-COA SYNTHETASE"/>
    <property type="match status" value="1"/>
</dbReference>
<dbReference type="InterPro" id="IPR020845">
    <property type="entry name" value="AMP-binding_CS"/>
</dbReference>
<dbReference type="Proteomes" id="UP000831775">
    <property type="component" value="Chromosome"/>
</dbReference>
<dbReference type="Pfam" id="PF00501">
    <property type="entry name" value="AMP-binding"/>
    <property type="match status" value="1"/>
</dbReference>
<feature type="domain" description="AMP-dependent synthetase/ligase" evidence="3">
    <location>
        <begin position="9"/>
        <end position="347"/>
    </location>
</feature>
<gene>
    <name evidence="4" type="ORF">MUN76_12360</name>
</gene>
<name>A0ABY4FUJ4_9MICO</name>
<dbReference type="SUPFAM" id="SSF56801">
    <property type="entry name" value="Acetyl-CoA synthetase-like"/>
    <property type="match status" value="1"/>
</dbReference>
<dbReference type="InterPro" id="IPR045851">
    <property type="entry name" value="AMP-bd_C_sf"/>
</dbReference>
<dbReference type="Gene3D" id="3.40.50.12780">
    <property type="entry name" value="N-terminal domain of ligase-like"/>
    <property type="match status" value="1"/>
</dbReference>